<evidence type="ECO:0000313" key="4">
    <source>
        <dbReference type="Proteomes" id="UP000018291"/>
    </source>
</evidence>
<dbReference type="OrthoDB" id="236897at2"/>
<dbReference type="AlphaFoldDB" id="R4Z5E6"/>
<organism evidence="3 4">
    <name type="scientific">Candidatus Neomicrothrix parvicella RN1</name>
    <dbReference type="NCBI Taxonomy" id="1229780"/>
    <lineage>
        <taxon>Bacteria</taxon>
        <taxon>Bacillati</taxon>
        <taxon>Actinomycetota</taxon>
        <taxon>Acidimicrobiia</taxon>
        <taxon>Acidimicrobiales</taxon>
        <taxon>Microthrixaceae</taxon>
        <taxon>Candidatus Neomicrothrix</taxon>
    </lineage>
</organism>
<reference evidence="3 4" key="1">
    <citation type="journal article" date="2013" name="ISME J.">
        <title>Metabolic model for the filamentous 'Candidatus Microthrix parvicella' based on genomic and metagenomic analyses.</title>
        <authorList>
            <person name="Jon McIlroy S."/>
            <person name="Kristiansen R."/>
            <person name="Albertsen M."/>
            <person name="Michael Karst S."/>
            <person name="Rossetti S."/>
            <person name="Lund Nielsen J."/>
            <person name="Tandoi V."/>
            <person name="James Seviour R."/>
            <person name="Nielsen P.H."/>
        </authorList>
    </citation>
    <scope>NUCLEOTIDE SEQUENCE [LARGE SCALE GENOMIC DNA]</scope>
    <source>
        <strain evidence="3 4">RN1</strain>
    </source>
</reference>
<comment type="caution">
    <text evidence="3">The sequence shown here is derived from an EMBL/GenBank/DDBJ whole genome shotgun (WGS) entry which is preliminary data.</text>
</comment>
<protein>
    <recommendedName>
        <fullName evidence="2">Aminoglycoside phosphotransferase domain-containing protein</fullName>
    </recommendedName>
</protein>
<dbReference type="HOGENOM" id="CLU_066396_1_0_11"/>
<name>R4Z5E6_9ACTN</name>
<accession>R4Z5E6</accession>
<dbReference type="Proteomes" id="UP000018291">
    <property type="component" value="Unassembled WGS sequence"/>
</dbReference>
<dbReference type="InterPro" id="IPR011009">
    <property type="entry name" value="Kinase-like_dom_sf"/>
</dbReference>
<gene>
    <name evidence="3" type="ORF">BN381_810018</name>
</gene>
<dbReference type="SUPFAM" id="SSF56112">
    <property type="entry name" value="Protein kinase-like (PK-like)"/>
    <property type="match status" value="1"/>
</dbReference>
<dbReference type="InterPro" id="IPR002575">
    <property type="entry name" value="Aminoglycoside_PTrfase"/>
</dbReference>
<evidence type="ECO:0000259" key="2">
    <source>
        <dbReference type="Pfam" id="PF01636"/>
    </source>
</evidence>
<dbReference type="Pfam" id="PF01636">
    <property type="entry name" value="APH"/>
    <property type="match status" value="1"/>
</dbReference>
<evidence type="ECO:0000313" key="3">
    <source>
        <dbReference type="EMBL" id="CCM65915.1"/>
    </source>
</evidence>
<dbReference type="eggNOG" id="COG2334">
    <property type="taxonomic scope" value="Bacteria"/>
</dbReference>
<dbReference type="Gene3D" id="3.90.1200.10">
    <property type="match status" value="1"/>
</dbReference>
<dbReference type="EMBL" id="CANL01000080">
    <property type="protein sequence ID" value="CCM65915.1"/>
    <property type="molecule type" value="Genomic_DNA"/>
</dbReference>
<feature type="domain" description="Aminoglycoside phosphotransferase" evidence="2">
    <location>
        <begin position="221"/>
        <end position="269"/>
    </location>
</feature>
<sequence length="357" mass="39128">MVGLHRLFTQSNPYVRCSYPFNCWVRVRTSRAHPLRRVLTSDGAVPVCRRWPTEGLPAATGSVGRVSGETNDPGEDANSQPGSPRDESRFAHPSMGHALDEEILSGGRVNAGDVRRVGGTITRPVGPHTPGVHAFLRHLEAEGFEGSPRALGVDDFDREVLTYLPGEVSQDFTPSWLADDDVLERVCRLHRDLQHAAVGFTWPDGIPSAVPYLVKGCEGTLVCHNDLSVENIVMSGTTPVGIIDFDYAAPVDRLFDLAYAARHWVPFRATGGLDPAIQGIDQIERFARLVDVHRLTRAERARLVAIAGLLLDRLLTVIKERADAGIGGFGAMWSAGYAESNRADHRWLTEHAHRLIG</sequence>
<proteinExistence type="predicted"/>
<keyword evidence="4" id="KW-1185">Reference proteome</keyword>
<evidence type="ECO:0000256" key="1">
    <source>
        <dbReference type="SAM" id="MobiDB-lite"/>
    </source>
</evidence>
<feature type="region of interest" description="Disordered" evidence="1">
    <location>
        <begin position="56"/>
        <end position="92"/>
    </location>
</feature>
<dbReference type="STRING" id="1229780.BN381_810018"/>